<dbReference type="UniPathway" id="UPA00626">
    <property type="reaction ID" value="UER00678"/>
</dbReference>
<keyword evidence="7 9" id="KW-0005">Acetoin biosynthesis</keyword>
<evidence type="ECO:0000256" key="6">
    <source>
        <dbReference type="ARBA" id="ARBA00022793"/>
    </source>
</evidence>
<keyword evidence="8 9" id="KW-0456">Lyase</keyword>
<proteinExistence type="inferred from homology"/>
<dbReference type="GO" id="GO:0047605">
    <property type="term" value="F:acetolactate decarboxylase activity"/>
    <property type="evidence" value="ECO:0007669"/>
    <property type="project" value="UniProtKB-UniRule"/>
</dbReference>
<dbReference type="PANTHER" id="PTHR35524">
    <property type="entry name" value="ALPHA-ACETOLACTATE DECARBOXYLASE"/>
    <property type="match status" value="1"/>
</dbReference>
<dbReference type="SUPFAM" id="SSF117856">
    <property type="entry name" value="AF0104/ALDC/Ptd012-like"/>
    <property type="match status" value="1"/>
</dbReference>
<comment type="pathway">
    <text evidence="2 9">Polyol metabolism; (R,R)-butane-2,3-diol biosynthesis; (R,R)-butane-2,3-diol from pyruvate: step 2/3.</text>
</comment>
<dbReference type="OrthoDB" id="8612680at2"/>
<organism evidence="10 11">
    <name type="scientific">Chryseobacterium luteum</name>
    <dbReference type="NCBI Taxonomy" id="421531"/>
    <lineage>
        <taxon>Bacteria</taxon>
        <taxon>Pseudomonadati</taxon>
        <taxon>Bacteroidota</taxon>
        <taxon>Flavobacteriia</taxon>
        <taxon>Flavobacteriales</taxon>
        <taxon>Weeksellaceae</taxon>
        <taxon>Chryseobacterium group</taxon>
        <taxon>Chryseobacterium</taxon>
    </lineage>
</organism>
<dbReference type="Gene3D" id="3.30.1330.80">
    <property type="entry name" value="Hypothetical protein, similar to alpha- acetolactate decarboxylase, domain 2"/>
    <property type="match status" value="2"/>
</dbReference>
<dbReference type="EMBL" id="JPRO01000040">
    <property type="protein sequence ID" value="KFE96924.1"/>
    <property type="molecule type" value="Genomic_DNA"/>
</dbReference>
<keyword evidence="11" id="KW-1185">Reference proteome</keyword>
<dbReference type="EC" id="4.1.1.5" evidence="4 9"/>
<evidence type="ECO:0000256" key="8">
    <source>
        <dbReference type="ARBA" id="ARBA00023239"/>
    </source>
</evidence>
<dbReference type="GO" id="GO:0045151">
    <property type="term" value="P:acetoin biosynthetic process"/>
    <property type="evidence" value="ECO:0007669"/>
    <property type="project" value="UniProtKB-UniRule"/>
</dbReference>
<evidence type="ECO:0000256" key="3">
    <source>
        <dbReference type="ARBA" id="ARBA00007106"/>
    </source>
</evidence>
<evidence type="ECO:0000256" key="1">
    <source>
        <dbReference type="ARBA" id="ARBA00001784"/>
    </source>
</evidence>
<comment type="caution">
    <text evidence="10">The sequence shown here is derived from an EMBL/GenBank/DDBJ whole genome shotgun (WGS) entry which is preliminary data.</text>
</comment>
<dbReference type="eggNOG" id="COG3527">
    <property type="taxonomic scope" value="Bacteria"/>
</dbReference>
<dbReference type="PIRSF" id="PIRSF001332">
    <property type="entry name" value="Acetolac_decarb"/>
    <property type="match status" value="1"/>
</dbReference>
<evidence type="ECO:0000256" key="2">
    <source>
        <dbReference type="ARBA" id="ARBA00005170"/>
    </source>
</evidence>
<gene>
    <name evidence="10" type="ORF">IX38_22560</name>
</gene>
<dbReference type="STRING" id="421531.IX38_22560"/>
<dbReference type="NCBIfam" id="TIGR01252">
    <property type="entry name" value="acetolac_decarb"/>
    <property type="match status" value="1"/>
</dbReference>
<dbReference type="Proteomes" id="UP000028703">
    <property type="component" value="Unassembled WGS sequence"/>
</dbReference>
<dbReference type="CDD" id="cd17299">
    <property type="entry name" value="acetolactate_decarboxylase"/>
    <property type="match status" value="1"/>
</dbReference>
<comment type="catalytic activity">
    <reaction evidence="1 9">
        <text>(2S)-2-acetolactate + H(+) = (R)-acetoin + CO2</text>
        <dbReference type="Rhea" id="RHEA:21580"/>
        <dbReference type="ChEBI" id="CHEBI:15378"/>
        <dbReference type="ChEBI" id="CHEBI:15686"/>
        <dbReference type="ChEBI" id="CHEBI:16526"/>
        <dbReference type="ChEBI" id="CHEBI:58476"/>
        <dbReference type="EC" id="4.1.1.5"/>
    </reaction>
</comment>
<evidence type="ECO:0000313" key="11">
    <source>
        <dbReference type="Proteomes" id="UP000028703"/>
    </source>
</evidence>
<comment type="similarity">
    <text evidence="3 9">Belongs to the alpha-acetolactate decarboxylase family.</text>
</comment>
<dbReference type="Pfam" id="PF03306">
    <property type="entry name" value="AAL_decarboxy"/>
    <property type="match status" value="1"/>
</dbReference>
<name>A0A085YXL1_9FLAO</name>
<protein>
    <recommendedName>
        <fullName evidence="5 9">Alpha-acetolactate decarboxylase</fullName>
        <ecNumber evidence="4 9">4.1.1.5</ecNumber>
    </recommendedName>
</protein>
<keyword evidence="6 9" id="KW-0210">Decarboxylase</keyword>
<evidence type="ECO:0000256" key="9">
    <source>
        <dbReference type="PIRNR" id="PIRNR001332"/>
    </source>
</evidence>
<dbReference type="PANTHER" id="PTHR35524:SF1">
    <property type="entry name" value="ALPHA-ACETOLACTATE DECARBOXYLASE"/>
    <property type="match status" value="1"/>
</dbReference>
<evidence type="ECO:0000256" key="4">
    <source>
        <dbReference type="ARBA" id="ARBA00013204"/>
    </source>
</evidence>
<dbReference type="InterPro" id="IPR005128">
    <property type="entry name" value="Acetolactate_a_deCO2ase"/>
</dbReference>
<evidence type="ECO:0000256" key="5">
    <source>
        <dbReference type="ARBA" id="ARBA00020164"/>
    </source>
</evidence>
<sequence length="241" mass="27087">MESAKYNHLYQYGIAEAFIGGLYKGTLSLEDVKSKGDFGLGAPDMLDGELTVLDGQVYQTKATGQTVTPGDQFKTSLSFVTFFKPDHIFIIKNKVNHHSALQEISKNIQGKNSMFAIKITGKFTHVKTRAFPPVEKEPFPALTSISHQQKIFDYSDTEGTLVGFYLPEYLNGINIKGFHFHFISSDGKQGGHVLDFEAENLKAAVAVLKSFNLETSDNKDFQNFQFEQKNNESLERLEQRK</sequence>
<reference evidence="10 11" key="1">
    <citation type="submission" date="2014-07" db="EMBL/GenBank/DDBJ databases">
        <title>Genome of Chryseobacterium luteum DSM 18605.</title>
        <authorList>
            <person name="Stropko S.J."/>
            <person name="Pipes S.E."/>
            <person name="Newman J.D."/>
        </authorList>
    </citation>
    <scope>NUCLEOTIDE SEQUENCE [LARGE SCALE GENOMIC DNA]</scope>
    <source>
        <strain evidence="10 11">DSM 18605</strain>
    </source>
</reference>
<evidence type="ECO:0000313" key="10">
    <source>
        <dbReference type="EMBL" id="KFE96924.1"/>
    </source>
</evidence>
<accession>A0A085YXL1</accession>
<evidence type="ECO:0000256" key="7">
    <source>
        <dbReference type="ARBA" id="ARBA00023061"/>
    </source>
</evidence>
<dbReference type="AlphaFoldDB" id="A0A085YXL1"/>